<protein>
    <submittedName>
        <fullName evidence="1">Uncharacterized protein</fullName>
    </submittedName>
</protein>
<evidence type="ECO:0000313" key="2">
    <source>
        <dbReference type="Proteomes" id="UP001145087"/>
    </source>
</evidence>
<dbReference type="AlphaFoldDB" id="A0A9X3F433"/>
<dbReference type="RefSeq" id="WP_343332533.1">
    <property type="nucleotide sequence ID" value="NZ_JAPOHD010000013.1"/>
</dbReference>
<keyword evidence="2" id="KW-1185">Reference proteome</keyword>
<name>A0A9X3F433_9BACT</name>
<dbReference type="InterPro" id="IPR012340">
    <property type="entry name" value="NA-bd_OB-fold"/>
</dbReference>
<dbReference type="EMBL" id="JAPOHD010000013">
    <property type="protein sequence ID" value="MCY1720199.1"/>
    <property type="molecule type" value="Genomic_DNA"/>
</dbReference>
<gene>
    <name evidence="1" type="ORF">OU798_07585</name>
</gene>
<dbReference type="CDD" id="cd03524">
    <property type="entry name" value="RPA2_OBF_family"/>
    <property type="match status" value="1"/>
</dbReference>
<accession>A0A9X3F433</accession>
<comment type="caution">
    <text evidence="1">The sequence shown here is derived from an EMBL/GenBank/DDBJ whole genome shotgun (WGS) entry which is preliminary data.</text>
</comment>
<evidence type="ECO:0000313" key="1">
    <source>
        <dbReference type="EMBL" id="MCY1720199.1"/>
    </source>
</evidence>
<dbReference type="SUPFAM" id="SSF50249">
    <property type="entry name" value="Nucleic acid-binding proteins"/>
    <property type="match status" value="1"/>
</dbReference>
<proteinExistence type="predicted"/>
<dbReference type="Proteomes" id="UP001145087">
    <property type="component" value="Unassembled WGS sequence"/>
</dbReference>
<dbReference type="Gene3D" id="2.40.50.140">
    <property type="entry name" value="Nucleic acid-binding proteins"/>
    <property type="match status" value="1"/>
</dbReference>
<reference evidence="1" key="1">
    <citation type="submission" date="2022-11" db="EMBL/GenBank/DDBJ databases">
        <title>Marilongibacter aestuarii gen. nov., sp. nov., isolated from tidal flat sediment.</title>
        <authorList>
            <person name="Jiayan W."/>
        </authorList>
    </citation>
    <scope>NUCLEOTIDE SEQUENCE</scope>
    <source>
        <strain evidence="1">Z1-6</strain>
    </source>
</reference>
<sequence>MLIPEHKFLVEEVKKVETSRNGKHKFQTIILNKPGYTDEFGEKKGSDDILECTAWNKTIDEVPPLLKRGDKVKATLNLQGRKGVEKDTGKEFYTKQLSIYKISML</sequence>
<organism evidence="1 2">
    <name type="scientific">Draconibacterium aestuarii</name>
    <dbReference type="NCBI Taxonomy" id="2998507"/>
    <lineage>
        <taxon>Bacteria</taxon>
        <taxon>Pseudomonadati</taxon>
        <taxon>Bacteroidota</taxon>
        <taxon>Bacteroidia</taxon>
        <taxon>Marinilabiliales</taxon>
        <taxon>Prolixibacteraceae</taxon>
        <taxon>Draconibacterium</taxon>
    </lineage>
</organism>